<dbReference type="Proteomes" id="UP000813444">
    <property type="component" value="Unassembled WGS sequence"/>
</dbReference>
<organism evidence="1 2">
    <name type="scientific">Stachybotrys elegans</name>
    <dbReference type="NCBI Taxonomy" id="80388"/>
    <lineage>
        <taxon>Eukaryota</taxon>
        <taxon>Fungi</taxon>
        <taxon>Dikarya</taxon>
        <taxon>Ascomycota</taxon>
        <taxon>Pezizomycotina</taxon>
        <taxon>Sordariomycetes</taxon>
        <taxon>Hypocreomycetidae</taxon>
        <taxon>Hypocreales</taxon>
        <taxon>Stachybotryaceae</taxon>
        <taxon>Stachybotrys</taxon>
    </lineage>
</organism>
<protein>
    <submittedName>
        <fullName evidence="1">Uncharacterized protein</fullName>
    </submittedName>
</protein>
<keyword evidence="2" id="KW-1185">Reference proteome</keyword>
<proteinExistence type="predicted"/>
<reference evidence="1" key="1">
    <citation type="journal article" date="2021" name="Nat. Commun.">
        <title>Genetic determinants of endophytism in the Arabidopsis root mycobiome.</title>
        <authorList>
            <person name="Mesny F."/>
            <person name="Miyauchi S."/>
            <person name="Thiergart T."/>
            <person name="Pickel B."/>
            <person name="Atanasova L."/>
            <person name="Karlsson M."/>
            <person name="Huettel B."/>
            <person name="Barry K.W."/>
            <person name="Haridas S."/>
            <person name="Chen C."/>
            <person name="Bauer D."/>
            <person name="Andreopoulos W."/>
            <person name="Pangilinan J."/>
            <person name="LaButti K."/>
            <person name="Riley R."/>
            <person name="Lipzen A."/>
            <person name="Clum A."/>
            <person name="Drula E."/>
            <person name="Henrissat B."/>
            <person name="Kohler A."/>
            <person name="Grigoriev I.V."/>
            <person name="Martin F.M."/>
            <person name="Hacquard S."/>
        </authorList>
    </citation>
    <scope>NUCLEOTIDE SEQUENCE</scope>
    <source>
        <strain evidence="1">MPI-CAGE-CH-0235</strain>
    </source>
</reference>
<sequence>MGVCCPDRCMHDAVEAQDLIIPARIMQRWAVIRPLVGSSVVLQNAECTCTFCVFFSWLKYQLQMLGELPCPSLCSEDIVLSIPTQAIDSDFVHNVFVHDPLSSFFSCPWQSDVSALDIASVGGKAEQNLCAQQTHETLPPSSLDFSSPAEGVGIRCTGFRELRHDATIPCQNWTHLHHQPHSHVSCNRSNQWVDELSPSFCSSLGISLESRSN</sequence>
<dbReference type="AlphaFoldDB" id="A0A8K0SW31"/>
<name>A0A8K0SW31_9HYPO</name>
<comment type="caution">
    <text evidence="1">The sequence shown here is derived from an EMBL/GenBank/DDBJ whole genome shotgun (WGS) entry which is preliminary data.</text>
</comment>
<gene>
    <name evidence="1" type="ORF">B0I35DRAFT_209895</name>
</gene>
<evidence type="ECO:0000313" key="2">
    <source>
        <dbReference type="Proteomes" id="UP000813444"/>
    </source>
</evidence>
<evidence type="ECO:0000313" key="1">
    <source>
        <dbReference type="EMBL" id="KAH7321227.1"/>
    </source>
</evidence>
<dbReference type="EMBL" id="JAGPNK010000005">
    <property type="protein sequence ID" value="KAH7321227.1"/>
    <property type="molecule type" value="Genomic_DNA"/>
</dbReference>
<accession>A0A8K0SW31</accession>